<accession>A0A4Y5JUW8</accession>
<dbReference type="Proteomes" id="UP000316733">
    <property type="component" value="Segment"/>
</dbReference>
<sequence>MNTILEICRGIRNDHITVNNFTYDYYLEVNTPAFSLMIIIPTVPILDNTCITFIKKY</sequence>
<evidence type="ECO:0000313" key="2">
    <source>
        <dbReference type="Proteomes" id="UP000316733"/>
    </source>
</evidence>
<proteinExistence type="predicted"/>
<evidence type="ECO:0000313" key="1">
    <source>
        <dbReference type="EMBL" id="QCG75922.1"/>
    </source>
</evidence>
<protein>
    <submittedName>
        <fullName evidence="1">Uncharacterized protein</fullName>
    </submittedName>
</protein>
<gene>
    <name evidence="1" type="ORF">EST35_0039</name>
</gene>
<reference evidence="2" key="1">
    <citation type="journal article" date="2020" name="bioRxiv">
        <title>Integrative omics analysis of Pseudomonas aeruginosa virus PA5oct highlights the molecular complexity of jumbo phages.</title>
        <authorList>
            <person name="Lood C."/>
            <person name="Danis-Wlodarczyk K."/>
            <person name="Blasdel B.G."/>
            <person name="Jang H.B."/>
            <person name="Vandenheuvel D."/>
            <person name="Briers Y."/>
            <person name="Noben J.-P."/>
            <person name="van Noort V."/>
            <person name="Drulis-Kawa Z."/>
            <person name="Lavigne R."/>
        </authorList>
    </citation>
    <scope>NUCLEOTIDE SEQUENCE [LARGE SCALE GENOMIC DNA]</scope>
</reference>
<name>A0A4Y5JUW8_9CAUD</name>
<organism evidence="1 2">
    <name type="scientific">Pseudomonas phage vB_PaeM_PA5oct</name>
    <dbReference type="NCBI Taxonomy" id="2163605"/>
    <lineage>
        <taxon>Viruses</taxon>
        <taxon>Duplodnaviria</taxon>
        <taxon>Heunggongvirae</taxon>
        <taxon>Uroviricota</taxon>
        <taxon>Caudoviricetes</taxon>
        <taxon>Arenbergviridae</taxon>
        <taxon>Wroclawvirus</taxon>
        <taxon>Wroclawvirus PA5oct</taxon>
    </lineage>
</organism>
<keyword evidence="2" id="KW-1185">Reference proteome</keyword>
<dbReference type="EMBL" id="MK797984">
    <property type="protein sequence ID" value="QCG75922.1"/>
    <property type="molecule type" value="Genomic_DNA"/>
</dbReference>